<dbReference type="GO" id="GO:0006508">
    <property type="term" value="P:proteolysis"/>
    <property type="evidence" value="ECO:0007669"/>
    <property type="project" value="UniProtKB-KW"/>
</dbReference>
<dbReference type="Pfam" id="PF10026">
    <property type="entry name" value="DUF2268"/>
    <property type="match status" value="1"/>
</dbReference>
<dbReference type="AlphaFoldDB" id="A0A286CWJ5"/>
<dbReference type="EMBL" id="OCND01000001">
    <property type="protein sequence ID" value="SOD50758.1"/>
    <property type="molecule type" value="Genomic_DNA"/>
</dbReference>
<keyword evidence="3" id="KW-0378">Hydrolase</keyword>
<feature type="signal peptide" evidence="1">
    <location>
        <begin position="1"/>
        <end position="34"/>
    </location>
</feature>
<feature type="domain" description="DUF2268" evidence="2">
    <location>
        <begin position="189"/>
        <end position="295"/>
    </location>
</feature>
<keyword evidence="1" id="KW-0732">Signal</keyword>
<dbReference type="Proteomes" id="UP000219374">
    <property type="component" value="Unassembled WGS sequence"/>
</dbReference>
<evidence type="ECO:0000313" key="4">
    <source>
        <dbReference type="Proteomes" id="UP000219374"/>
    </source>
</evidence>
<feature type="chain" id="PRO_5012515815" evidence="1">
    <location>
        <begin position="35"/>
        <end position="325"/>
    </location>
</feature>
<accession>A0A286CWJ5</accession>
<keyword evidence="3" id="KW-0645">Protease</keyword>
<sequence length="325" mass="35902">MSRTPASMMPAVAPPLRTHAWLLVFAMLATPAHAVLAQTPATAGTTAPAVVIEDVERFYRIYDAADGKPTVEQLQRDYLDQGTEGLHHFARHRRVTGEAIAATLDKRPALYEAARGCMRVMPQVKQRLSQSLHTLATLYPEANLPPVTIVVGRGKPVGIGYPETGLQIGLEALCAVGWMNPDLEDRFVYVIAHEYAHVQLAPEVSALEQPTVLERSLMEGAAEFAAELTAGNTAYAHFDTVTRGREQEIETAFQADMDKTDLSDWLDNSSVEKPGDLGYWVGYRIVKAYYQRADDKRQALRNILRMEDPKALLAASGWYPGIELN</sequence>
<dbReference type="GO" id="GO:0008233">
    <property type="term" value="F:peptidase activity"/>
    <property type="evidence" value="ECO:0007669"/>
    <property type="project" value="UniProtKB-KW"/>
</dbReference>
<proteinExistence type="predicted"/>
<reference evidence="3 4" key="1">
    <citation type="submission" date="2017-09" db="EMBL/GenBank/DDBJ databases">
        <authorList>
            <person name="Ehlers B."/>
            <person name="Leendertz F.H."/>
        </authorList>
    </citation>
    <scope>NUCLEOTIDE SEQUENCE [LARGE SCALE GENOMIC DNA]</scope>
    <source>
        <strain evidence="3 4">CGMCC 1.10978</strain>
    </source>
</reference>
<evidence type="ECO:0000313" key="3">
    <source>
        <dbReference type="EMBL" id="SOD50758.1"/>
    </source>
</evidence>
<evidence type="ECO:0000259" key="2">
    <source>
        <dbReference type="Pfam" id="PF10026"/>
    </source>
</evidence>
<evidence type="ECO:0000256" key="1">
    <source>
        <dbReference type="SAM" id="SignalP"/>
    </source>
</evidence>
<keyword evidence="4" id="KW-1185">Reference proteome</keyword>
<gene>
    <name evidence="3" type="ORF">SAMN06296416_101308</name>
</gene>
<dbReference type="RefSeq" id="WP_238394607.1">
    <property type="nucleotide sequence ID" value="NZ_OCND01000001.1"/>
</dbReference>
<dbReference type="InterPro" id="IPR018728">
    <property type="entry name" value="DUF2268"/>
</dbReference>
<name>A0A286CWJ5_9GAMM</name>
<protein>
    <submittedName>
        <fullName evidence="3">Predicted Zn-dependent protease</fullName>
    </submittedName>
</protein>
<organism evidence="3 4">
    <name type="scientific">Pseudoxanthomonas wuyuanensis</name>
    <dbReference type="NCBI Taxonomy" id="1073196"/>
    <lineage>
        <taxon>Bacteria</taxon>
        <taxon>Pseudomonadati</taxon>
        <taxon>Pseudomonadota</taxon>
        <taxon>Gammaproteobacteria</taxon>
        <taxon>Lysobacterales</taxon>
        <taxon>Lysobacteraceae</taxon>
        <taxon>Pseudoxanthomonas</taxon>
    </lineage>
</organism>